<sequence>MTPEEKQQILGRLASSDVASLADLNISSYDTLEQLEAAMRLVNVLKVSPLDAENVLDKMVKTLQDSELTINFNGYDFFDGDTKERWLNAFEHGKNMGYMNLRDGIEENIFDYSNKRAQAVQKDVIDRIKNFGSYNYGNNVSFEASLRPKYAAINFARRTNGAAESFGKSYIVLKQYVKHNCTFTDIDSFGYRGDQRDVTTLLANYHHLNRLIVNMEEDMLIALHDIANGSFLVGKYEGYIEAQIHGNILFSRDVEKMYIDNFEISSRPDTAMLKKFYELFRKNNNVQLIFK</sequence>
<dbReference type="AlphaFoldDB" id="A0A1H4GBY0"/>
<name>A0A1H4GBY0_9SPHI</name>
<dbReference type="EMBL" id="FNRA01000009">
    <property type="protein sequence ID" value="SEB07054.1"/>
    <property type="molecule type" value="Genomic_DNA"/>
</dbReference>
<dbReference type="Proteomes" id="UP000198850">
    <property type="component" value="Unassembled WGS sequence"/>
</dbReference>
<gene>
    <name evidence="1" type="ORF">SAMN05443550_109205</name>
</gene>
<proteinExistence type="predicted"/>
<reference evidence="1 2" key="1">
    <citation type="submission" date="2016-10" db="EMBL/GenBank/DDBJ databases">
        <authorList>
            <person name="de Groot N.N."/>
        </authorList>
    </citation>
    <scope>NUCLEOTIDE SEQUENCE [LARGE SCALE GENOMIC DNA]</scope>
    <source>
        <strain evidence="1 2">DSM 19033</strain>
    </source>
</reference>
<dbReference type="Pfam" id="PF12294">
    <property type="entry name" value="DUF3626"/>
    <property type="match status" value="1"/>
</dbReference>
<dbReference type="RefSeq" id="WP_090558561.1">
    <property type="nucleotide sequence ID" value="NZ_FNRA01000009.1"/>
</dbReference>
<protein>
    <submittedName>
        <fullName evidence="1">Uncharacterized protein</fullName>
    </submittedName>
</protein>
<evidence type="ECO:0000313" key="2">
    <source>
        <dbReference type="Proteomes" id="UP000198850"/>
    </source>
</evidence>
<dbReference type="OrthoDB" id="635547at2"/>
<evidence type="ECO:0000313" key="1">
    <source>
        <dbReference type="EMBL" id="SEB07054.1"/>
    </source>
</evidence>
<dbReference type="InterPro" id="IPR022074">
    <property type="entry name" value="DUF3626"/>
</dbReference>
<accession>A0A1H4GBY0</accession>
<keyword evidence="2" id="KW-1185">Reference proteome</keyword>
<organism evidence="1 2">
    <name type="scientific">Pedobacter hartonius</name>
    <dbReference type="NCBI Taxonomy" id="425514"/>
    <lineage>
        <taxon>Bacteria</taxon>
        <taxon>Pseudomonadati</taxon>
        <taxon>Bacteroidota</taxon>
        <taxon>Sphingobacteriia</taxon>
        <taxon>Sphingobacteriales</taxon>
        <taxon>Sphingobacteriaceae</taxon>
        <taxon>Pedobacter</taxon>
    </lineage>
</organism>